<dbReference type="InterPro" id="IPR035906">
    <property type="entry name" value="MetI-like_sf"/>
</dbReference>
<evidence type="ECO:0000256" key="1">
    <source>
        <dbReference type="ARBA" id="ARBA00004651"/>
    </source>
</evidence>
<keyword evidence="7 8" id="KW-0472">Membrane</keyword>
<reference evidence="10" key="1">
    <citation type="submission" date="2022-08" db="EMBL/GenBank/DDBJ databases">
        <title>Complete genome of Mycoplasma iguanae type strain 2327.</title>
        <authorList>
            <person name="Spergser J."/>
        </authorList>
    </citation>
    <scope>NUCLEOTIDE SEQUENCE</scope>
    <source>
        <strain evidence="10">2327</strain>
    </source>
</reference>
<dbReference type="CDD" id="cd06261">
    <property type="entry name" value="TM_PBP2"/>
    <property type="match status" value="1"/>
</dbReference>
<sequence length="285" mass="32316">MNFNLISYFKEKISYNPRLLLSIPYIIIAIIFIILPTVLIFVTAISKVDVDQNQESFNQWYVVSQSNTWWIMWRSVKLGFIASFICLIIAVPYAFFVSTSKSKFFQIYGISLIVSPLIIFTISKLLSLRGLFTVMLGEDTITSEWFMAIGLVFLNLPFMIIPLYTVFRDMPKNIIEASQDLGYNKFQTLIKVVLPYSLKAMFTGIGMVFLMAASSVAISDKLLPNGSQNQMIGNLINYFSNPTSKFDIATASTLVVITTIILIGAYSLTFLVPYLITKLRRMKNV</sequence>
<evidence type="ECO:0000256" key="4">
    <source>
        <dbReference type="ARBA" id="ARBA00022475"/>
    </source>
</evidence>
<dbReference type="Pfam" id="PF00528">
    <property type="entry name" value="BPD_transp_1"/>
    <property type="match status" value="1"/>
</dbReference>
<proteinExistence type="inferred from homology"/>
<dbReference type="Proteomes" id="UP001059252">
    <property type="component" value="Chromosome"/>
</dbReference>
<dbReference type="EMBL" id="CP102734">
    <property type="protein sequence ID" value="UVD81988.1"/>
    <property type="molecule type" value="Genomic_DNA"/>
</dbReference>
<feature type="transmembrane region" description="Helical" evidence="8">
    <location>
        <begin position="78"/>
        <end position="97"/>
    </location>
</feature>
<feature type="transmembrane region" description="Helical" evidence="8">
    <location>
        <begin position="104"/>
        <end position="125"/>
    </location>
</feature>
<dbReference type="Gene3D" id="1.10.3720.10">
    <property type="entry name" value="MetI-like"/>
    <property type="match status" value="1"/>
</dbReference>
<accession>A0ABY5R973</accession>
<evidence type="ECO:0000256" key="5">
    <source>
        <dbReference type="ARBA" id="ARBA00022692"/>
    </source>
</evidence>
<keyword evidence="3 8" id="KW-0813">Transport</keyword>
<keyword evidence="5 8" id="KW-0812">Transmembrane</keyword>
<dbReference type="PANTHER" id="PTHR42929:SF1">
    <property type="entry name" value="INNER MEMBRANE ABC TRANSPORTER PERMEASE PROTEIN YDCU-RELATED"/>
    <property type="match status" value="1"/>
</dbReference>
<dbReference type="PROSITE" id="PS50928">
    <property type="entry name" value="ABC_TM1"/>
    <property type="match status" value="1"/>
</dbReference>
<feature type="transmembrane region" description="Helical" evidence="8">
    <location>
        <begin position="145"/>
        <end position="167"/>
    </location>
</feature>
<comment type="similarity">
    <text evidence="2">Belongs to the binding-protein-dependent transport system permease family. CysTW subfamily.</text>
</comment>
<dbReference type="RefSeq" id="WP_258211162.1">
    <property type="nucleotide sequence ID" value="NZ_CP102734.1"/>
</dbReference>
<evidence type="ECO:0000313" key="10">
    <source>
        <dbReference type="EMBL" id="UVD81988.1"/>
    </source>
</evidence>
<evidence type="ECO:0000256" key="2">
    <source>
        <dbReference type="ARBA" id="ARBA00007069"/>
    </source>
</evidence>
<dbReference type="InterPro" id="IPR000515">
    <property type="entry name" value="MetI-like"/>
</dbReference>
<gene>
    <name evidence="10" type="ORF">NV226_01625</name>
</gene>
<keyword evidence="11" id="KW-1185">Reference proteome</keyword>
<evidence type="ECO:0000256" key="3">
    <source>
        <dbReference type="ARBA" id="ARBA00022448"/>
    </source>
</evidence>
<dbReference type="PANTHER" id="PTHR42929">
    <property type="entry name" value="INNER MEMBRANE ABC TRANSPORTER PERMEASE PROTEIN YDCU-RELATED-RELATED"/>
    <property type="match status" value="1"/>
</dbReference>
<evidence type="ECO:0000256" key="6">
    <source>
        <dbReference type="ARBA" id="ARBA00022989"/>
    </source>
</evidence>
<feature type="transmembrane region" description="Helical" evidence="8">
    <location>
        <begin position="188"/>
        <end position="213"/>
    </location>
</feature>
<organism evidence="10 11">
    <name type="scientific">Mycoplasma iguanae</name>
    <dbReference type="NCBI Taxonomy" id="292461"/>
    <lineage>
        <taxon>Bacteria</taxon>
        <taxon>Bacillati</taxon>
        <taxon>Mycoplasmatota</taxon>
        <taxon>Mollicutes</taxon>
        <taxon>Mycoplasmataceae</taxon>
        <taxon>Mycoplasma</taxon>
    </lineage>
</organism>
<protein>
    <submittedName>
        <fullName evidence="10">ABC transporter permease</fullName>
    </submittedName>
</protein>
<feature type="domain" description="ABC transmembrane type-1" evidence="9">
    <location>
        <begin position="72"/>
        <end position="267"/>
    </location>
</feature>
<evidence type="ECO:0000256" key="7">
    <source>
        <dbReference type="ARBA" id="ARBA00023136"/>
    </source>
</evidence>
<evidence type="ECO:0000313" key="11">
    <source>
        <dbReference type="Proteomes" id="UP001059252"/>
    </source>
</evidence>
<dbReference type="SUPFAM" id="SSF161098">
    <property type="entry name" value="MetI-like"/>
    <property type="match status" value="1"/>
</dbReference>
<keyword evidence="6 8" id="KW-1133">Transmembrane helix</keyword>
<evidence type="ECO:0000259" key="9">
    <source>
        <dbReference type="PROSITE" id="PS50928"/>
    </source>
</evidence>
<feature type="transmembrane region" description="Helical" evidence="8">
    <location>
        <begin position="20"/>
        <end position="45"/>
    </location>
</feature>
<comment type="subcellular location">
    <subcellularLocation>
        <location evidence="1 8">Cell membrane</location>
        <topology evidence="1 8">Multi-pass membrane protein</topology>
    </subcellularLocation>
</comment>
<feature type="transmembrane region" description="Helical" evidence="8">
    <location>
        <begin position="248"/>
        <end position="276"/>
    </location>
</feature>
<name>A0ABY5R973_9MOLU</name>
<evidence type="ECO:0000256" key="8">
    <source>
        <dbReference type="RuleBase" id="RU363032"/>
    </source>
</evidence>
<keyword evidence="4" id="KW-1003">Cell membrane</keyword>